<dbReference type="HOGENOM" id="CLU_091402_0_0_1"/>
<sequence>MAQSKSNPPQVPSGWKAVFDDEYQTWFYVDLSTNNSQWEPPKGASFPRPKGPPPAANNEKTSRQQGDQAPPPYSAQSRTQPQPQAQQAQQGRYYQPQQPQYPQQPQQQSYYPQQVPMAAAAAPQQGYYGATPTAAKSSGRSGAMMGGLLGVGAGLLGGAMLEHAFDDHSHGGPGPVVENNYYGDDNGGGFGGPFDGGFDGEFDGGFDGGDF</sequence>
<evidence type="ECO:0000256" key="1">
    <source>
        <dbReference type="SAM" id="MobiDB-lite"/>
    </source>
</evidence>
<dbReference type="InterPro" id="IPR001202">
    <property type="entry name" value="WW_dom"/>
</dbReference>
<organism evidence="3 4">
    <name type="scientific">Saccharomyces arboricola (strain H-6 / AS 2.3317 / CBS 10644)</name>
    <name type="common">Yeast</name>
    <dbReference type="NCBI Taxonomy" id="1160507"/>
    <lineage>
        <taxon>Eukaryota</taxon>
        <taxon>Fungi</taxon>
        <taxon>Dikarya</taxon>
        <taxon>Ascomycota</taxon>
        <taxon>Saccharomycotina</taxon>
        <taxon>Saccharomycetes</taxon>
        <taxon>Saccharomycetales</taxon>
        <taxon>Saccharomycetaceae</taxon>
        <taxon>Saccharomyces</taxon>
    </lineage>
</organism>
<dbReference type="EMBL" id="ALIE01000068">
    <property type="protein sequence ID" value="EJS43914.1"/>
    <property type="molecule type" value="Genomic_DNA"/>
</dbReference>
<evidence type="ECO:0000313" key="4">
    <source>
        <dbReference type="Proteomes" id="UP000006968"/>
    </source>
</evidence>
<reference evidence="3 4" key="1">
    <citation type="journal article" date="2013" name="BMC Genomics">
        <title>High quality de novo sequencing and assembly of the Saccharomyces arboricolus genome.</title>
        <authorList>
            <person name="Liti G."/>
            <person name="Nguyen Ba A.N."/>
            <person name="Blythe M."/>
            <person name="Mueller C.A."/>
            <person name="Bergstroem A."/>
            <person name="Cubillos F.A."/>
            <person name="Dafhnis-Calas F."/>
            <person name="Khoshraftar S."/>
            <person name="Malla S."/>
            <person name="Mehta N."/>
            <person name="Siow C.C."/>
            <person name="Warringer J."/>
            <person name="Moses A.M."/>
            <person name="Louis E.J."/>
            <person name="Nieduszynski C.A."/>
        </authorList>
    </citation>
    <scope>NUCLEOTIDE SEQUENCE [LARGE SCALE GENOMIC DNA]</scope>
    <source>
        <strain evidence="4">H-6 / AS 2.3317 / CBS 10644</strain>
    </source>
</reference>
<dbReference type="InterPro" id="IPR036020">
    <property type="entry name" value="WW_dom_sf"/>
</dbReference>
<evidence type="ECO:0000259" key="2">
    <source>
        <dbReference type="PROSITE" id="PS50020"/>
    </source>
</evidence>
<feature type="region of interest" description="Disordered" evidence="1">
    <location>
        <begin position="169"/>
        <end position="211"/>
    </location>
</feature>
<dbReference type="PROSITE" id="PS01159">
    <property type="entry name" value="WW_DOMAIN_1"/>
    <property type="match status" value="1"/>
</dbReference>
<dbReference type="SUPFAM" id="SSF51045">
    <property type="entry name" value="WW domain"/>
    <property type="match status" value="1"/>
</dbReference>
<dbReference type="PROSITE" id="PS50020">
    <property type="entry name" value="WW_DOMAIN_2"/>
    <property type="match status" value="1"/>
</dbReference>
<feature type="region of interest" description="Disordered" evidence="1">
    <location>
        <begin position="33"/>
        <end position="119"/>
    </location>
</feature>
<dbReference type="AlphaFoldDB" id="J8Q8J2"/>
<feature type="compositionally biased region" description="Acidic residues" evidence="1">
    <location>
        <begin position="198"/>
        <end position="211"/>
    </location>
</feature>
<gene>
    <name evidence="3" type="ORF">SU7_0993</name>
</gene>
<keyword evidence="4" id="KW-1185">Reference proteome</keyword>
<feature type="compositionally biased region" description="Gly residues" evidence="1">
    <location>
        <begin position="185"/>
        <end position="197"/>
    </location>
</feature>
<dbReference type="Pfam" id="PF00397">
    <property type="entry name" value="WW"/>
    <property type="match status" value="1"/>
</dbReference>
<feature type="compositionally biased region" description="Low complexity" evidence="1">
    <location>
        <begin position="80"/>
        <end position="119"/>
    </location>
</feature>
<dbReference type="CDD" id="cd00201">
    <property type="entry name" value="WW"/>
    <property type="match status" value="1"/>
</dbReference>
<dbReference type="OrthoDB" id="2444812at2759"/>
<accession>J8Q8J2</accession>
<dbReference type="SMART" id="SM00456">
    <property type="entry name" value="WW"/>
    <property type="match status" value="1"/>
</dbReference>
<evidence type="ECO:0000313" key="3">
    <source>
        <dbReference type="EMBL" id="EJS43914.1"/>
    </source>
</evidence>
<comment type="caution">
    <text evidence="3">The sequence shown here is derived from an EMBL/GenBank/DDBJ whole genome shotgun (WGS) entry which is preliminary data.</text>
</comment>
<dbReference type="Proteomes" id="UP000006968">
    <property type="component" value="Chromosome VI"/>
</dbReference>
<proteinExistence type="predicted"/>
<name>J8Q8J2_SACAR</name>
<dbReference type="Gene3D" id="2.20.70.10">
    <property type="match status" value="1"/>
</dbReference>
<protein>
    <submittedName>
        <fullName evidence="3">Wwm1p</fullName>
    </submittedName>
</protein>
<feature type="domain" description="WW" evidence="2">
    <location>
        <begin position="9"/>
        <end position="43"/>
    </location>
</feature>